<evidence type="ECO:0000256" key="2">
    <source>
        <dbReference type="ARBA" id="ARBA00007353"/>
    </source>
</evidence>
<comment type="similarity">
    <text evidence="2 10">Belongs to the purine nucleoside phosphorylase YfiH/LACC1 family.</text>
</comment>
<comment type="caution">
    <text evidence="11">The sequence shown here is derived from an EMBL/GenBank/DDBJ whole genome shotgun (WGS) entry which is preliminary data.</text>
</comment>
<reference evidence="12" key="1">
    <citation type="journal article" date="2014" name="Environ. Microbiol.">
        <title>Comparative genomics of the marine bacterial genus Glaciecola reveals the high degree of genomic diversity and genomic characteristic for cold adaptation.</title>
        <authorList>
            <person name="Qin Q.L."/>
            <person name="Xie B.B."/>
            <person name="Yu Y."/>
            <person name="Shu Y.L."/>
            <person name="Rong J.C."/>
            <person name="Zhang Y.J."/>
            <person name="Zhao D.L."/>
            <person name="Chen X.L."/>
            <person name="Zhang X.Y."/>
            <person name="Chen B."/>
            <person name="Zhou B.C."/>
            <person name="Zhang Y.Z."/>
        </authorList>
    </citation>
    <scope>NUCLEOTIDE SEQUENCE [LARGE SCALE GENOMIC DNA]</scope>
    <source>
        <strain evidence="12">LMG 21857</strain>
    </source>
</reference>
<evidence type="ECO:0000256" key="3">
    <source>
        <dbReference type="ARBA" id="ARBA00022679"/>
    </source>
</evidence>
<proteinExistence type="inferred from homology"/>
<evidence type="ECO:0000256" key="7">
    <source>
        <dbReference type="ARBA" id="ARBA00047989"/>
    </source>
</evidence>
<keyword evidence="3" id="KW-0808">Transferase</keyword>
<keyword evidence="5" id="KW-0378">Hydrolase</keyword>
<organism evidence="11 12">
    <name type="scientific">Paraglaciecola polaris LMG 21857</name>
    <dbReference type="NCBI Taxonomy" id="1129793"/>
    <lineage>
        <taxon>Bacteria</taxon>
        <taxon>Pseudomonadati</taxon>
        <taxon>Pseudomonadota</taxon>
        <taxon>Gammaproteobacteria</taxon>
        <taxon>Alteromonadales</taxon>
        <taxon>Alteromonadaceae</taxon>
        <taxon>Paraglaciecola</taxon>
    </lineage>
</organism>
<sequence>MSTLDFITPQWSAPANVRAFSTTRTGGVSEFPYDSLNVGGHVGDEHLAVQMNRQNLPRYQNIKWLEQVHGVGCVTLDAASAQNQRFDASRTILTNVVCAVMTADCLPILLCNKQGNEVAAVHAGWKGLADGVIENSCEIMRSSPTDILAWIGPHISQVNFEVNETVLNRFAHYSHCFVKGRSEGKYQANLQAIAQAKLAALGISDIYTADMCTYKNEKQFFSHRRATHQGISNTGRMVSGIYLHS</sequence>
<protein>
    <recommendedName>
        <fullName evidence="10">Purine nucleoside phosphorylase</fullName>
    </recommendedName>
</protein>
<keyword evidence="4" id="KW-0479">Metal-binding</keyword>
<comment type="catalytic activity">
    <reaction evidence="8">
        <text>adenosine + phosphate = alpha-D-ribose 1-phosphate + adenine</text>
        <dbReference type="Rhea" id="RHEA:27642"/>
        <dbReference type="ChEBI" id="CHEBI:16335"/>
        <dbReference type="ChEBI" id="CHEBI:16708"/>
        <dbReference type="ChEBI" id="CHEBI:43474"/>
        <dbReference type="ChEBI" id="CHEBI:57720"/>
        <dbReference type="EC" id="2.4.2.1"/>
    </reaction>
    <physiologicalReaction direction="left-to-right" evidence="8">
        <dbReference type="Rhea" id="RHEA:27643"/>
    </physiologicalReaction>
</comment>
<name>K6ZZ35_9ALTE</name>
<evidence type="ECO:0000313" key="12">
    <source>
        <dbReference type="Proteomes" id="UP000006322"/>
    </source>
</evidence>
<dbReference type="PANTHER" id="PTHR30616">
    <property type="entry name" value="UNCHARACTERIZED PROTEIN YFIH"/>
    <property type="match status" value="1"/>
</dbReference>
<dbReference type="GO" id="GO:0016787">
    <property type="term" value="F:hydrolase activity"/>
    <property type="evidence" value="ECO:0007669"/>
    <property type="project" value="UniProtKB-KW"/>
</dbReference>
<evidence type="ECO:0000256" key="1">
    <source>
        <dbReference type="ARBA" id="ARBA00000553"/>
    </source>
</evidence>
<dbReference type="STRING" id="1129793.GPLA_4583"/>
<dbReference type="InterPro" id="IPR003730">
    <property type="entry name" value="Cu_polyphenol_OxRdtase"/>
</dbReference>
<dbReference type="Gene3D" id="3.60.140.10">
    <property type="entry name" value="CNF1/YfiH-like putative cysteine hydrolases"/>
    <property type="match status" value="1"/>
</dbReference>
<dbReference type="InterPro" id="IPR011324">
    <property type="entry name" value="Cytotoxic_necrot_fac-like_cat"/>
</dbReference>
<dbReference type="GO" id="GO:0017061">
    <property type="term" value="F:S-methyl-5-thioadenosine phosphorylase activity"/>
    <property type="evidence" value="ECO:0007669"/>
    <property type="project" value="UniProtKB-EC"/>
</dbReference>
<dbReference type="CDD" id="cd16833">
    <property type="entry name" value="YfiH"/>
    <property type="match status" value="1"/>
</dbReference>
<dbReference type="Pfam" id="PF02578">
    <property type="entry name" value="Cu-oxidase_4"/>
    <property type="match status" value="1"/>
</dbReference>
<gene>
    <name evidence="11" type="primary">yfiH</name>
    <name evidence="11" type="ORF">GPLA_4583</name>
</gene>
<comment type="catalytic activity">
    <reaction evidence="1">
        <text>inosine + phosphate = alpha-D-ribose 1-phosphate + hypoxanthine</text>
        <dbReference type="Rhea" id="RHEA:27646"/>
        <dbReference type="ChEBI" id="CHEBI:17368"/>
        <dbReference type="ChEBI" id="CHEBI:17596"/>
        <dbReference type="ChEBI" id="CHEBI:43474"/>
        <dbReference type="ChEBI" id="CHEBI:57720"/>
        <dbReference type="EC" id="2.4.2.1"/>
    </reaction>
    <physiologicalReaction direction="left-to-right" evidence="1">
        <dbReference type="Rhea" id="RHEA:27647"/>
    </physiologicalReaction>
</comment>
<comment type="catalytic activity">
    <reaction evidence="9">
        <text>S-methyl-5'-thioadenosine + phosphate = 5-(methylsulfanyl)-alpha-D-ribose 1-phosphate + adenine</text>
        <dbReference type="Rhea" id="RHEA:11852"/>
        <dbReference type="ChEBI" id="CHEBI:16708"/>
        <dbReference type="ChEBI" id="CHEBI:17509"/>
        <dbReference type="ChEBI" id="CHEBI:43474"/>
        <dbReference type="ChEBI" id="CHEBI:58533"/>
        <dbReference type="EC" id="2.4.2.28"/>
    </reaction>
    <physiologicalReaction direction="left-to-right" evidence="9">
        <dbReference type="Rhea" id="RHEA:11853"/>
    </physiologicalReaction>
</comment>
<dbReference type="SUPFAM" id="SSF64438">
    <property type="entry name" value="CNF1/YfiH-like putative cysteine hydrolases"/>
    <property type="match status" value="1"/>
</dbReference>
<evidence type="ECO:0000256" key="5">
    <source>
        <dbReference type="ARBA" id="ARBA00022801"/>
    </source>
</evidence>
<dbReference type="RefSeq" id="WP_007107219.1">
    <property type="nucleotide sequence ID" value="NZ_BAER01000138.1"/>
</dbReference>
<dbReference type="GO" id="GO:0005507">
    <property type="term" value="F:copper ion binding"/>
    <property type="evidence" value="ECO:0007669"/>
    <property type="project" value="TreeGrafter"/>
</dbReference>
<keyword evidence="12" id="KW-1185">Reference proteome</keyword>
<accession>K6ZZ35</accession>
<evidence type="ECO:0000256" key="10">
    <source>
        <dbReference type="RuleBase" id="RU361274"/>
    </source>
</evidence>
<dbReference type="AlphaFoldDB" id="K6ZZ35"/>
<evidence type="ECO:0000256" key="9">
    <source>
        <dbReference type="ARBA" id="ARBA00049893"/>
    </source>
</evidence>
<evidence type="ECO:0000256" key="4">
    <source>
        <dbReference type="ARBA" id="ARBA00022723"/>
    </source>
</evidence>
<dbReference type="PANTHER" id="PTHR30616:SF2">
    <property type="entry name" value="PURINE NUCLEOSIDE PHOSPHORYLASE LACC1"/>
    <property type="match status" value="1"/>
</dbReference>
<dbReference type="Proteomes" id="UP000006322">
    <property type="component" value="Unassembled WGS sequence"/>
</dbReference>
<dbReference type="OrthoDB" id="4279at2"/>
<dbReference type="InterPro" id="IPR038371">
    <property type="entry name" value="Cu_polyphenol_OxRdtase_sf"/>
</dbReference>
<keyword evidence="6" id="KW-0862">Zinc</keyword>
<dbReference type="EMBL" id="BAER01000138">
    <property type="protein sequence ID" value="GAC35457.1"/>
    <property type="molecule type" value="Genomic_DNA"/>
</dbReference>
<dbReference type="NCBIfam" id="TIGR00726">
    <property type="entry name" value="peptidoglycan editing factor PgeF"/>
    <property type="match status" value="1"/>
</dbReference>
<evidence type="ECO:0000256" key="8">
    <source>
        <dbReference type="ARBA" id="ARBA00048968"/>
    </source>
</evidence>
<comment type="catalytic activity">
    <reaction evidence="7">
        <text>adenosine + H2O + H(+) = inosine + NH4(+)</text>
        <dbReference type="Rhea" id="RHEA:24408"/>
        <dbReference type="ChEBI" id="CHEBI:15377"/>
        <dbReference type="ChEBI" id="CHEBI:15378"/>
        <dbReference type="ChEBI" id="CHEBI:16335"/>
        <dbReference type="ChEBI" id="CHEBI:17596"/>
        <dbReference type="ChEBI" id="CHEBI:28938"/>
        <dbReference type="EC" id="3.5.4.4"/>
    </reaction>
    <physiologicalReaction direction="left-to-right" evidence="7">
        <dbReference type="Rhea" id="RHEA:24409"/>
    </physiologicalReaction>
</comment>
<evidence type="ECO:0000313" key="11">
    <source>
        <dbReference type="EMBL" id="GAC35457.1"/>
    </source>
</evidence>
<evidence type="ECO:0000256" key="6">
    <source>
        <dbReference type="ARBA" id="ARBA00022833"/>
    </source>
</evidence>